<feature type="region of interest" description="Disordered" evidence="1">
    <location>
        <begin position="69"/>
        <end position="90"/>
    </location>
</feature>
<dbReference type="OrthoDB" id="128412at2759"/>
<organism evidence="2 3">
    <name type="scientific">Phytophthora megakarya</name>
    <dbReference type="NCBI Taxonomy" id="4795"/>
    <lineage>
        <taxon>Eukaryota</taxon>
        <taxon>Sar</taxon>
        <taxon>Stramenopiles</taxon>
        <taxon>Oomycota</taxon>
        <taxon>Peronosporomycetes</taxon>
        <taxon>Peronosporales</taxon>
        <taxon>Peronosporaceae</taxon>
        <taxon>Phytophthora</taxon>
    </lineage>
</organism>
<keyword evidence="3" id="KW-1185">Reference proteome</keyword>
<gene>
    <name evidence="2" type="ORF">PHMEG_00038436</name>
</gene>
<sequence length="113" mass="12535">MVSLGLARRLKLKLKYGKQISVSGLGGVPTSITASTEVKITLGPRVVYVVDTLIYENTISAKAQARESQRLDDLQKMEPPAVQTPNYPWPTKMMIRPSPGCQEARVIKLQILR</sequence>
<comment type="caution">
    <text evidence="2">The sequence shown here is derived from an EMBL/GenBank/DDBJ whole genome shotgun (WGS) entry which is preliminary data.</text>
</comment>
<accession>A0A225UHL8</accession>
<proteinExistence type="predicted"/>
<dbReference type="Proteomes" id="UP000198211">
    <property type="component" value="Unassembled WGS sequence"/>
</dbReference>
<evidence type="ECO:0000313" key="3">
    <source>
        <dbReference type="Proteomes" id="UP000198211"/>
    </source>
</evidence>
<reference evidence="3" key="1">
    <citation type="submission" date="2017-03" db="EMBL/GenBank/DDBJ databases">
        <title>Phytopthora megakarya and P. palmivora, two closely related causual agents of cacao black pod achieved similar genome size and gene model numbers by different mechanisms.</title>
        <authorList>
            <person name="Ali S."/>
            <person name="Shao J."/>
            <person name="Larry D.J."/>
            <person name="Kronmiller B."/>
            <person name="Shen D."/>
            <person name="Strem M.D."/>
            <person name="Melnick R.L."/>
            <person name="Guiltinan M.J."/>
            <person name="Tyler B.M."/>
            <person name="Meinhardt L.W."/>
            <person name="Bailey B.A."/>
        </authorList>
    </citation>
    <scope>NUCLEOTIDE SEQUENCE [LARGE SCALE GENOMIC DNA]</scope>
    <source>
        <strain evidence="3">zdho120</strain>
    </source>
</reference>
<evidence type="ECO:0000313" key="2">
    <source>
        <dbReference type="EMBL" id="OWY92525.1"/>
    </source>
</evidence>
<dbReference type="EMBL" id="NBNE01017873">
    <property type="protein sequence ID" value="OWY92525.1"/>
    <property type="molecule type" value="Genomic_DNA"/>
</dbReference>
<dbReference type="AlphaFoldDB" id="A0A225UHL8"/>
<name>A0A225UHL8_9STRA</name>
<protein>
    <submittedName>
        <fullName evidence="2">Uncharacterized protein</fullName>
    </submittedName>
</protein>
<evidence type="ECO:0000256" key="1">
    <source>
        <dbReference type="SAM" id="MobiDB-lite"/>
    </source>
</evidence>